<dbReference type="InParanoid" id="A0A4Q1BMZ2"/>
<protein>
    <submittedName>
        <fullName evidence="2">Uncharacterized protein</fullName>
    </submittedName>
</protein>
<dbReference type="EMBL" id="SDIL01000034">
    <property type="protein sequence ID" value="RXK39221.1"/>
    <property type="molecule type" value="Genomic_DNA"/>
</dbReference>
<evidence type="ECO:0000313" key="2">
    <source>
        <dbReference type="EMBL" id="RXK39221.1"/>
    </source>
</evidence>
<proteinExistence type="predicted"/>
<evidence type="ECO:0000256" key="1">
    <source>
        <dbReference type="SAM" id="MobiDB-lite"/>
    </source>
</evidence>
<gene>
    <name evidence="2" type="ORF">M231_03441</name>
</gene>
<dbReference type="Proteomes" id="UP000289152">
    <property type="component" value="Unassembled WGS sequence"/>
</dbReference>
<dbReference type="AlphaFoldDB" id="A0A4Q1BMZ2"/>
<feature type="region of interest" description="Disordered" evidence="1">
    <location>
        <begin position="31"/>
        <end position="52"/>
    </location>
</feature>
<keyword evidence="3" id="KW-1185">Reference proteome</keyword>
<organism evidence="2 3">
    <name type="scientific">Tremella mesenterica</name>
    <name type="common">Jelly fungus</name>
    <dbReference type="NCBI Taxonomy" id="5217"/>
    <lineage>
        <taxon>Eukaryota</taxon>
        <taxon>Fungi</taxon>
        <taxon>Dikarya</taxon>
        <taxon>Basidiomycota</taxon>
        <taxon>Agaricomycotina</taxon>
        <taxon>Tremellomycetes</taxon>
        <taxon>Tremellales</taxon>
        <taxon>Tremellaceae</taxon>
        <taxon>Tremella</taxon>
    </lineage>
</organism>
<name>A0A4Q1BMZ2_TREME</name>
<comment type="caution">
    <text evidence="2">The sequence shown here is derived from an EMBL/GenBank/DDBJ whole genome shotgun (WGS) entry which is preliminary data.</text>
</comment>
<reference evidence="2 3" key="1">
    <citation type="submission" date="2016-06" db="EMBL/GenBank/DDBJ databases">
        <title>Evolution of pathogenesis and genome organization in the Tremellales.</title>
        <authorList>
            <person name="Cuomo C."/>
            <person name="Litvintseva A."/>
            <person name="Heitman J."/>
            <person name="Chen Y."/>
            <person name="Sun S."/>
            <person name="Springer D."/>
            <person name="Dromer F."/>
            <person name="Young S."/>
            <person name="Zeng Q."/>
            <person name="Chapman S."/>
            <person name="Gujja S."/>
            <person name="Saif S."/>
            <person name="Birren B."/>
        </authorList>
    </citation>
    <scope>NUCLEOTIDE SEQUENCE [LARGE SCALE GENOMIC DNA]</scope>
    <source>
        <strain evidence="2 3">ATCC 28783</strain>
    </source>
</reference>
<accession>A0A4Q1BMZ2</accession>
<sequence>MYEVGHISEIDTQYDVQSTHRPDSVFDCEYPSEAESYSDPPSREPFTGHRTGVPVGNEYDGVTFFSTIQAPSQEPIGSAHTVSFRLDGTVFDTNTGNA</sequence>
<evidence type="ECO:0000313" key="3">
    <source>
        <dbReference type="Proteomes" id="UP000289152"/>
    </source>
</evidence>